<proteinExistence type="predicted"/>
<name>A0A0E9WTV9_ANGAN</name>
<sequence>MEVKSDFFFSVLKCCCCLCCSTSYGLGQIILRMRRDLPLVVSEYITSKNMSMSSLGILHSQAGGVLHAGSVEGGVQP</sequence>
<protein>
    <submittedName>
        <fullName evidence="1">Uncharacterized protein</fullName>
    </submittedName>
</protein>
<evidence type="ECO:0000313" key="1">
    <source>
        <dbReference type="EMBL" id="JAH93792.1"/>
    </source>
</evidence>
<accession>A0A0E9WTV9</accession>
<dbReference type="EMBL" id="GBXM01014785">
    <property type="protein sequence ID" value="JAH93792.1"/>
    <property type="molecule type" value="Transcribed_RNA"/>
</dbReference>
<dbReference type="AlphaFoldDB" id="A0A0E9WTV9"/>
<organism evidence="1">
    <name type="scientific">Anguilla anguilla</name>
    <name type="common">European freshwater eel</name>
    <name type="synonym">Muraena anguilla</name>
    <dbReference type="NCBI Taxonomy" id="7936"/>
    <lineage>
        <taxon>Eukaryota</taxon>
        <taxon>Metazoa</taxon>
        <taxon>Chordata</taxon>
        <taxon>Craniata</taxon>
        <taxon>Vertebrata</taxon>
        <taxon>Euteleostomi</taxon>
        <taxon>Actinopterygii</taxon>
        <taxon>Neopterygii</taxon>
        <taxon>Teleostei</taxon>
        <taxon>Anguilliformes</taxon>
        <taxon>Anguillidae</taxon>
        <taxon>Anguilla</taxon>
    </lineage>
</organism>
<reference evidence="1" key="1">
    <citation type="submission" date="2014-11" db="EMBL/GenBank/DDBJ databases">
        <authorList>
            <person name="Amaro Gonzalez C."/>
        </authorList>
    </citation>
    <scope>NUCLEOTIDE SEQUENCE</scope>
</reference>
<reference evidence="1" key="2">
    <citation type="journal article" date="2015" name="Fish Shellfish Immunol.">
        <title>Early steps in the European eel (Anguilla anguilla)-Vibrio vulnificus interaction in the gills: Role of the RtxA13 toxin.</title>
        <authorList>
            <person name="Callol A."/>
            <person name="Pajuelo D."/>
            <person name="Ebbesson L."/>
            <person name="Teles M."/>
            <person name="MacKenzie S."/>
            <person name="Amaro C."/>
        </authorList>
    </citation>
    <scope>NUCLEOTIDE SEQUENCE</scope>
</reference>